<proteinExistence type="predicted"/>
<sequence length="196" mass="22082">MTATTTPSNSSSLKNDCEEGAVGAQLLYNSTEKAASRLLLSAERYVKAGQALLVLAVASAGVVGLLASWQYRRIHRVWRIRHPRRLAQQRQAMWAFGTFGTATFLLLLSPIGPGGLHEARLEDVKRLDDIAVRALILKRRYESAAALAATLRENETTGWWWRTTAQQETEAREMFERCEDEWRALMKERIAIDPNV</sequence>
<protein>
    <recommendedName>
        <fullName evidence="3">Transmembrane protein</fullName>
    </recommendedName>
</protein>
<feature type="transmembrane region" description="Helical" evidence="1">
    <location>
        <begin position="92"/>
        <end position="111"/>
    </location>
</feature>
<accession>A0A3L6L753</accession>
<reference evidence="2" key="1">
    <citation type="submission" date="2018-09" db="EMBL/GenBank/DDBJ databases">
        <title>whole genome sequence of T. equiperdum IVM-t1 strain.</title>
        <authorList>
            <person name="Suganuma K."/>
        </authorList>
    </citation>
    <scope>NUCLEOTIDE SEQUENCE [LARGE SCALE GENOMIC DNA]</scope>
    <source>
        <strain evidence="2">IVM-t1</strain>
    </source>
</reference>
<keyword evidence="1" id="KW-0812">Transmembrane</keyword>
<dbReference type="EMBL" id="QSBY01000006">
    <property type="protein sequence ID" value="RHW71998.1"/>
    <property type="molecule type" value="Genomic_DNA"/>
</dbReference>
<dbReference type="Proteomes" id="UP000266743">
    <property type="component" value="Chromosome 6"/>
</dbReference>
<feature type="transmembrane region" description="Helical" evidence="1">
    <location>
        <begin position="48"/>
        <end position="71"/>
    </location>
</feature>
<comment type="caution">
    <text evidence="2">The sequence shown here is derived from an EMBL/GenBank/DDBJ whole genome shotgun (WGS) entry which is preliminary data.</text>
</comment>
<gene>
    <name evidence="2" type="ORF">DPX39_060012600</name>
</gene>
<dbReference type="AlphaFoldDB" id="A0A3L6L753"/>
<evidence type="ECO:0008006" key="3">
    <source>
        <dbReference type="Google" id="ProtNLM"/>
    </source>
</evidence>
<evidence type="ECO:0000313" key="2">
    <source>
        <dbReference type="EMBL" id="RHW71998.1"/>
    </source>
</evidence>
<organism evidence="2">
    <name type="scientific">Trypanosoma brucei equiperdum</name>
    <dbReference type="NCBI Taxonomy" id="630700"/>
    <lineage>
        <taxon>Eukaryota</taxon>
        <taxon>Discoba</taxon>
        <taxon>Euglenozoa</taxon>
        <taxon>Kinetoplastea</taxon>
        <taxon>Metakinetoplastina</taxon>
        <taxon>Trypanosomatida</taxon>
        <taxon>Trypanosomatidae</taxon>
        <taxon>Trypanosoma</taxon>
    </lineage>
</organism>
<keyword evidence="1" id="KW-1133">Transmembrane helix</keyword>
<keyword evidence="1" id="KW-0472">Membrane</keyword>
<name>A0A3L6L753_9TRYP</name>
<evidence type="ECO:0000256" key="1">
    <source>
        <dbReference type="SAM" id="Phobius"/>
    </source>
</evidence>